<dbReference type="InterPro" id="IPR038063">
    <property type="entry name" value="Transpep_catalytic_dom"/>
</dbReference>
<protein>
    <submittedName>
        <fullName evidence="10">Ig-like domain-containing protein</fullName>
    </submittedName>
</protein>
<dbReference type="PROSITE" id="PS52029">
    <property type="entry name" value="LD_TPASE"/>
    <property type="match status" value="1"/>
</dbReference>
<comment type="pathway">
    <text evidence="1 7">Cell wall biogenesis; peptidoglycan biosynthesis.</text>
</comment>
<dbReference type="EMBL" id="BAAATK010000056">
    <property type="protein sequence ID" value="GAA2456469.1"/>
    <property type="molecule type" value="Genomic_DNA"/>
</dbReference>
<evidence type="ECO:0000256" key="7">
    <source>
        <dbReference type="PROSITE-ProRule" id="PRU01373"/>
    </source>
</evidence>
<keyword evidence="3 7" id="KW-0133">Cell shape</keyword>
<dbReference type="RefSeq" id="WP_344608602.1">
    <property type="nucleotide sequence ID" value="NZ_BAAATK010000056.1"/>
</dbReference>
<evidence type="ECO:0000256" key="2">
    <source>
        <dbReference type="ARBA" id="ARBA00022679"/>
    </source>
</evidence>
<evidence type="ECO:0000256" key="4">
    <source>
        <dbReference type="ARBA" id="ARBA00022984"/>
    </source>
</evidence>
<dbReference type="Proteomes" id="UP001500460">
    <property type="component" value="Unassembled WGS sequence"/>
</dbReference>
<feature type="active site" description="Nucleophile" evidence="7">
    <location>
        <position position="353"/>
    </location>
</feature>
<keyword evidence="11" id="KW-1185">Reference proteome</keyword>
<gene>
    <name evidence="10" type="ORF">GCM10010421_57170</name>
</gene>
<keyword evidence="2" id="KW-0808">Transferase</keyword>
<organism evidence="10 11">
    <name type="scientific">Streptomyces glaucus</name>
    <dbReference type="NCBI Taxonomy" id="284029"/>
    <lineage>
        <taxon>Bacteria</taxon>
        <taxon>Bacillati</taxon>
        <taxon>Actinomycetota</taxon>
        <taxon>Actinomycetes</taxon>
        <taxon>Kitasatosporales</taxon>
        <taxon>Streptomycetaceae</taxon>
        <taxon>Streptomyces</taxon>
    </lineage>
</organism>
<dbReference type="Gene3D" id="2.40.440.10">
    <property type="entry name" value="L,D-transpeptidase catalytic domain-like"/>
    <property type="match status" value="1"/>
</dbReference>
<dbReference type="PANTHER" id="PTHR30582:SF2">
    <property type="entry name" value="L,D-TRANSPEPTIDASE YCIB-RELATED"/>
    <property type="match status" value="1"/>
</dbReference>
<accession>A0ABP5XKW4</accession>
<dbReference type="CDD" id="cd16913">
    <property type="entry name" value="YkuD_like"/>
    <property type="match status" value="1"/>
</dbReference>
<evidence type="ECO:0000256" key="6">
    <source>
        <dbReference type="ARBA" id="ARBA00023316"/>
    </source>
</evidence>
<dbReference type="SUPFAM" id="SSF141523">
    <property type="entry name" value="L,D-transpeptidase catalytic domain-like"/>
    <property type="match status" value="1"/>
</dbReference>
<dbReference type="Gene3D" id="2.60.40.3780">
    <property type="match status" value="1"/>
</dbReference>
<proteinExistence type="predicted"/>
<evidence type="ECO:0000256" key="8">
    <source>
        <dbReference type="SAM" id="MobiDB-lite"/>
    </source>
</evidence>
<reference evidence="11" key="1">
    <citation type="journal article" date="2019" name="Int. J. Syst. Evol. Microbiol.">
        <title>The Global Catalogue of Microorganisms (GCM) 10K type strain sequencing project: providing services to taxonomists for standard genome sequencing and annotation.</title>
        <authorList>
            <consortium name="The Broad Institute Genomics Platform"/>
            <consortium name="The Broad Institute Genome Sequencing Center for Infectious Disease"/>
            <person name="Wu L."/>
            <person name="Ma J."/>
        </authorList>
    </citation>
    <scope>NUCLEOTIDE SEQUENCE [LARGE SCALE GENOMIC DNA]</scope>
    <source>
        <strain evidence="11">JCM 6922</strain>
    </source>
</reference>
<dbReference type="InterPro" id="IPR041280">
    <property type="entry name" value="Big_10"/>
</dbReference>
<keyword evidence="5" id="KW-0012">Acyltransferase</keyword>
<name>A0ABP5XKW4_9ACTN</name>
<dbReference type="InterPro" id="IPR005490">
    <property type="entry name" value="LD_TPept_cat_dom"/>
</dbReference>
<evidence type="ECO:0000256" key="1">
    <source>
        <dbReference type="ARBA" id="ARBA00004752"/>
    </source>
</evidence>
<feature type="domain" description="L,D-TPase catalytic" evidence="9">
    <location>
        <begin position="252"/>
        <end position="377"/>
    </location>
</feature>
<evidence type="ECO:0000259" key="9">
    <source>
        <dbReference type="PROSITE" id="PS52029"/>
    </source>
</evidence>
<dbReference type="Gene3D" id="2.60.40.3710">
    <property type="match status" value="1"/>
</dbReference>
<dbReference type="Pfam" id="PF03734">
    <property type="entry name" value="YkuD"/>
    <property type="match status" value="1"/>
</dbReference>
<keyword evidence="6 7" id="KW-0961">Cell wall biogenesis/degradation</keyword>
<feature type="region of interest" description="Disordered" evidence="8">
    <location>
        <begin position="405"/>
        <end position="428"/>
    </location>
</feature>
<feature type="active site" description="Proton donor/acceptor" evidence="7">
    <location>
        <position position="335"/>
    </location>
</feature>
<dbReference type="InterPro" id="IPR050979">
    <property type="entry name" value="LD-transpeptidase"/>
</dbReference>
<sequence>MSHTADSRGAAAGPRTPAAVGCTLLVIALGAGATSCDSGHPLAAEPYDATDRISFSGSVGPGKKADPDQPLEVVAKDSDGRITDVTVHDATGRYVAGELAADGSRWHSTSPLAADARYTVRVSTENQDGAPGRKVLTFDTGRPLTKKRLDVDLGPGKGTYGVGRPVTAELNRPVRDRAQRAVVERALKVDSTPAVQGAWHWVNDRELHYRPKEYWPAHATVRVRSNLAGIKVGDRLWGGTAEPLEFSTGDRVEALTDAAAHWMKVYKNGKEVRTIPVTTGKPGFETRNGIKVVLGKERFVRMRSSTLGIAEDSAESYDLPVHFATRVTWSGEYVHAAPWSEGSQGSANVSHGCTGMSTGNAKWFFENIREGDVVKVVNSRGETMTPFGNGFGDWNLSWRKWRQGSALTTGDPDGPAPAGRAGLRPQSR</sequence>
<evidence type="ECO:0000313" key="11">
    <source>
        <dbReference type="Proteomes" id="UP001500460"/>
    </source>
</evidence>
<evidence type="ECO:0000313" key="10">
    <source>
        <dbReference type="EMBL" id="GAA2456469.1"/>
    </source>
</evidence>
<evidence type="ECO:0000256" key="5">
    <source>
        <dbReference type="ARBA" id="ARBA00023315"/>
    </source>
</evidence>
<evidence type="ECO:0000256" key="3">
    <source>
        <dbReference type="ARBA" id="ARBA00022960"/>
    </source>
</evidence>
<comment type="caution">
    <text evidence="10">The sequence shown here is derived from an EMBL/GenBank/DDBJ whole genome shotgun (WGS) entry which is preliminary data.</text>
</comment>
<keyword evidence="4 7" id="KW-0573">Peptidoglycan synthesis</keyword>
<dbReference type="Pfam" id="PF17964">
    <property type="entry name" value="Big_10"/>
    <property type="match status" value="1"/>
</dbReference>
<dbReference type="PANTHER" id="PTHR30582">
    <property type="entry name" value="L,D-TRANSPEPTIDASE"/>
    <property type="match status" value="1"/>
</dbReference>